<feature type="transmembrane region" description="Helical" evidence="1">
    <location>
        <begin position="20"/>
        <end position="42"/>
    </location>
</feature>
<evidence type="ECO:0000313" key="2">
    <source>
        <dbReference type="EMBL" id="HIZ62879.1"/>
    </source>
</evidence>
<feature type="transmembrane region" description="Helical" evidence="1">
    <location>
        <begin position="202"/>
        <end position="225"/>
    </location>
</feature>
<gene>
    <name evidence="2" type="ORF">H9724_08970</name>
</gene>
<evidence type="ECO:0000256" key="1">
    <source>
        <dbReference type="SAM" id="Phobius"/>
    </source>
</evidence>
<dbReference type="Proteomes" id="UP000824105">
    <property type="component" value="Unassembled WGS sequence"/>
</dbReference>
<dbReference type="EMBL" id="DXBF01000068">
    <property type="protein sequence ID" value="HIZ62879.1"/>
    <property type="molecule type" value="Genomic_DNA"/>
</dbReference>
<proteinExistence type="predicted"/>
<reference evidence="2" key="2">
    <citation type="submission" date="2021-04" db="EMBL/GenBank/DDBJ databases">
        <authorList>
            <person name="Gilroy R."/>
        </authorList>
    </citation>
    <scope>NUCLEOTIDE SEQUENCE</scope>
    <source>
        <strain evidence="2">CHK188-11489</strain>
    </source>
</reference>
<feature type="transmembrane region" description="Helical" evidence="1">
    <location>
        <begin position="138"/>
        <end position="157"/>
    </location>
</feature>
<comment type="caution">
    <text evidence="2">The sequence shown here is derived from an EMBL/GenBank/DDBJ whole genome shotgun (WGS) entry which is preliminary data.</text>
</comment>
<feature type="transmembrane region" description="Helical" evidence="1">
    <location>
        <begin position="109"/>
        <end position="132"/>
    </location>
</feature>
<organism evidence="2 3">
    <name type="scientific">Candidatus Gemmiger avistercoris</name>
    <dbReference type="NCBI Taxonomy" id="2838606"/>
    <lineage>
        <taxon>Bacteria</taxon>
        <taxon>Bacillati</taxon>
        <taxon>Bacillota</taxon>
        <taxon>Clostridia</taxon>
        <taxon>Eubacteriales</taxon>
        <taxon>Gemmiger</taxon>
    </lineage>
</organism>
<keyword evidence="1" id="KW-1133">Transmembrane helix</keyword>
<feature type="transmembrane region" description="Helical" evidence="1">
    <location>
        <begin position="62"/>
        <end position="80"/>
    </location>
</feature>
<feature type="transmembrane region" description="Helical" evidence="1">
    <location>
        <begin position="231"/>
        <end position="252"/>
    </location>
</feature>
<accession>A0A9D2FKP2</accession>
<name>A0A9D2FKP2_9FIRM</name>
<keyword evidence="1" id="KW-0472">Membrane</keyword>
<keyword evidence="1" id="KW-0812">Transmembrane</keyword>
<sequence length="261" mass="28407">MKHDENNAIQKENHRNWLKFVLILPLSAAGGAVLGYSAAWLAGNAALGALADTVGRAAGACAPFAVLAAALFLIPAAICLRRGQALFARWDGEEEETPELAGSILSWSLLWLTAAQLGGFLLFGVAASLAPLGYADPMALLPAVGEMLFLTLSIIALQRRVVDLTRRFNPEKQGSVYDLKFRQKWLASCDEAERQRIGQAAYTSYTVTSYSCLFVWLLLVVINLLAPIGPLPIIAVFIPWALGQFTYLGQCIRMETPKRSR</sequence>
<dbReference type="AlphaFoldDB" id="A0A9D2FKP2"/>
<reference evidence="2" key="1">
    <citation type="journal article" date="2021" name="PeerJ">
        <title>Extensive microbial diversity within the chicken gut microbiome revealed by metagenomics and culture.</title>
        <authorList>
            <person name="Gilroy R."/>
            <person name="Ravi A."/>
            <person name="Getino M."/>
            <person name="Pursley I."/>
            <person name="Horton D.L."/>
            <person name="Alikhan N.F."/>
            <person name="Baker D."/>
            <person name="Gharbi K."/>
            <person name="Hall N."/>
            <person name="Watson M."/>
            <person name="Adriaenssens E.M."/>
            <person name="Foster-Nyarko E."/>
            <person name="Jarju S."/>
            <person name="Secka A."/>
            <person name="Antonio M."/>
            <person name="Oren A."/>
            <person name="Chaudhuri R.R."/>
            <person name="La Ragione R."/>
            <person name="Hildebrand F."/>
            <person name="Pallen M.J."/>
        </authorList>
    </citation>
    <scope>NUCLEOTIDE SEQUENCE</scope>
    <source>
        <strain evidence="2">CHK188-11489</strain>
    </source>
</reference>
<evidence type="ECO:0000313" key="3">
    <source>
        <dbReference type="Proteomes" id="UP000824105"/>
    </source>
</evidence>
<protein>
    <submittedName>
        <fullName evidence="2">DUF3169 family protein</fullName>
    </submittedName>
</protein>